<dbReference type="EMBL" id="UINC01030044">
    <property type="protein sequence ID" value="SVB13789.1"/>
    <property type="molecule type" value="Genomic_DNA"/>
</dbReference>
<protein>
    <submittedName>
        <fullName evidence="2">Uncharacterized protein</fullName>
    </submittedName>
</protein>
<organism evidence="2">
    <name type="scientific">marine metagenome</name>
    <dbReference type="NCBI Taxonomy" id="408172"/>
    <lineage>
        <taxon>unclassified sequences</taxon>
        <taxon>metagenomes</taxon>
        <taxon>ecological metagenomes</taxon>
    </lineage>
</organism>
<gene>
    <name evidence="2" type="ORF">METZ01_LOCUS166643</name>
</gene>
<sequence length="70" mass="7828">MARWSPGGHEVPGPHDEGQHLFASEWEPSFGRDGIFVSEKLLHRQHQPVGGLLVGDAEVADHPGRFVWFE</sequence>
<reference evidence="2" key="1">
    <citation type="submission" date="2018-05" db="EMBL/GenBank/DDBJ databases">
        <authorList>
            <person name="Lanie J.A."/>
            <person name="Ng W.-L."/>
            <person name="Kazmierczak K.M."/>
            <person name="Andrzejewski T.M."/>
            <person name="Davidsen T.M."/>
            <person name="Wayne K.J."/>
            <person name="Tettelin H."/>
            <person name="Glass J.I."/>
            <person name="Rusch D."/>
            <person name="Podicherti R."/>
            <person name="Tsui H.-C.T."/>
            <person name="Winkler M.E."/>
        </authorList>
    </citation>
    <scope>NUCLEOTIDE SEQUENCE</scope>
</reference>
<proteinExistence type="predicted"/>
<feature type="non-terminal residue" evidence="2">
    <location>
        <position position="70"/>
    </location>
</feature>
<feature type="region of interest" description="Disordered" evidence="1">
    <location>
        <begin position="1"/>
        <end position="21"/>
    </location>
</feature>
<evidence type="ECO:0000256" key="1">
    <source>
        <dbReference type="SAM" id="MobiDB-lite"/>
    </source>
</evidence>
<dbReference type="AlphaFoldDB" id="A0A382BJH4"/>
<evidence type="ECO:0000313" key="2">
    <source>
        <dbReference type="EMBL" id="SVB13789.1"/>
    </source>
</evidence>
<accession>A0A382BJH4</accession>
<name>A0A382BJH4_9ZZZZ</name>